<dbReference type="Proteomes" id="UP000477543">
    <property type="component" value="Unassembled WGS sequence"/>
</dbReference>
<evidence type="ECO:0000256" key="2">
    <source>
        <dbReference type="ARBA" id="ARBA00008787"/>
    </source>
</evidence>
<keyword evidence="3" id="KW-0963">Cytoplasm</keyword>
<accession>A0A365YAK9</accession>
<keyword evidence="4" id="KW-1005">Bacterial flagellum biogenesis</keyword>
<evidence type="ECO:0000313" key="8">
    <source>
        <dbReference type="Proteomes" id="UP000252167"/>
    </source>
</evidence>
<organism evidence="7 8">
    <name type="scientific">Glutamicibacter soli</name>
    <dbReference type="NCBI Taxonomy" id="453836"/>
    <lineage>
        <taxon>Bacteria</taxon>
        <taxon>Bacillati</taxon>
        <taxon>Actinomycetota</taxon>
        <taxon>Actinomycetes</taxon>
        <taxon>Micrococcales</taxon>
        <taxon>Micrococcaceae</taxon>
        <taxon>Glutamicibacter</taxon>
    </lineage>
</organism>
<evidence type="ECO:0000256" key="3">
    <source>
        <dbReference type="ARBA" id="ARBA00022490"/>
    </source>
</evidence>
<reference evidence="7 8" key="1">
    <citation type="submission" date="2018-01" db="EMBL/GenBank/DDBJ databases">
        <title>Glutamicibacter soli strain NHPC-3 Whole genome sequence and assembly.</title>
        <authorList>
            <person name="Choudhury P."/>
            <person name="Gupta D."/>
            <person name="Sengupta K."/>
            <person name="Jawed A."/>
            <person name="Sultana N."/>
            <person name="Saha P."/>
        </authorList>
    </citation>
    <scope>NUCLEOTIDE SEQUENCE [LARGE SCALE GENOMIC DNA]</scope>
    <source>
        <strain evidence="7 8">NHPC-3</strain>
    </source>
</reference>
<dbReference type="GO" id="GO:0044780">
    <property type="term" value="P:bacterial-type flagellum assembly"/>
    <property type="evidence" value="ECO:0007669"/>
    <property type="project" value="InterPro"/>
</dbReference>
<dbReference type="InterPro" id="IPR003713">
    <property type="entry name" value="FliS"/>
</dbReference>
<dbReference type="AlphaFoldDB" id="A0A365YAK9"/>
<gene>
    <name evidence="7" type="primary">fliS</name>
    <name evidence="7" type="ORF">C1H84_15080</name>
    <name evidence="6" type="ORF">GT020_11715</name>
</gene>
<dbReference type="EMBL" id="POAF01000007">
    <property type="protein sequence ID" value="RBL99725.1"/>
    <property type="molecule type" value="Genomic_DNA"/>
</dbReference>
<comment type="subcellular location">
    <subcellularLocation>
        <location evidence="1">Cytoplasm</location>
        <location evidence="1">Cytosol</location>
    </subcellularLocation>
</comment>
<keyword evidence="7" id="KW-0282">Flagellum</keyword>
<sequence length="137" mass="14575">MLNPAQKIAQLNREAILSASPAKLLTMLYDRLMVDLHRAKSAQDSANWGAAAENLLHAQAIIAELSSSLDDSAWSGGAGLRSLYVFVTQLLIDANIQRNIQLTAQAIELLKPLQEAWHEAAASPGGPAVQHAGVNVG</sequence>
<comment type="similarity">
    <text evidence="2">Belongs to the FliS family.</text>
</comment>
<evidence type="ECO:0000256" key="5">
    <source>
        <dbReference type="ARBA" id="ARBA00023186"/>
    </source>
</evidence>
<dbReference type="GO" id="GO:0005829">
    <property type="term" value="C:cytosol"/>
    <property type="evidence" value="ECO:0007669"/>
    <property type="project" value="UniProtKB-SubCell"/>
</dbReference>
<dbReference type="Pfam" id="PF02561">
    <property type="entry name" value="FliS"/>
    <property type="match status" value="1"/>
</dbReference>
<evidence type="ECO:0000256" key="4">
    <source>
        <dbReference type="ARBA" id="ARBA00022795"/>
    </source>
</evidence>
<protein>
    <submittedName>
        <fullName evidence="7">Flagellar export chaperone FliS</fullName>
    </submittedName>
</protein>
<keyword evidence="7" id="KW-0969">Cilium</keyword>
<dbReference type="NCBIfam" id="TIGR00208">
    <property type="entry name" value="fliS"/>
    <property type="match status" value="1"/>
</dbReference>
<dbReference type="PANTHER" id="PTHR34773:SF1">
    <property type="entry name" value="FLAGELLAR SECRETION CHAPERONE FLIS"/>
    <property type="match status" value="1"/>
</dbReference>
<dbReference type="CDD" id="cd16098">
    <property type="entry name" value="FliS"/>
    <property type="match status" value="1"/>
</dbReference>
<dbReference type="EMBL" id="WYDN01000010">
    <property type="protein sequence ID" value="NAZ16724.1"/>
    <property type="molecule type" value="Genomic_DNA"/>
</dbReference>
<dbReference type="GO" id="GO:0071973">
    <property type="term" value="P:bacterial-type flagellum-dependent cell motility"/>
    <property type="evidence" value="ECO:0007669"/>
    <property type="project" value="TreeGrafter"/>
</dbReference>
<proteinExistence type="inferred from homology"/>
<name>A0A365YAK9_9MICC</name>
<comment type="caution">
    <text evidence="7">The sequence shown here is derived from an EMBL/GenBank/DDBJ whole genome shotgun (WGS) entry which is preliminary data.</text>
</comment>
<dbReference type="Gene3D" id="1.20.120.340">
    <property type="entry name" value="Flagellar protein FliS"/>
    <property type="match status" value="1"/>
</dbReference>
<reference evidence="6 9" key="2">
    <citation type="submission" date="2020-01" db="EMBL/GenBank/DDBJ databases">
        <title>Glutamicibacter soli M275.</title>
        <authorList>
            <person name="Meng X."/>
        </authorList>
    </citation>
    <scope>NUCLEOTIDE SEQUENCE [LARGE SCALE GENOMIC DNA]</scope>
    <source>
        <strain evidence="6 9">M275</strain>
    </source>
</reference>
<evidence type="ECO:0000313" key="6">
    <source>
        <dbReference type="EMBL" id="NAZ16724.1"/>
    </source>
</evidence>
<evidence type="ECO:0000313" key="9">
    <source>
        <dbReference type="Proteomes" id="UP000477543"/>
    </source>
</evidence>
<dbReference type="PANTHER" id="PTHR34773">
    <property type="entry name" value="FLAGELLAR SECRETION CHAPERONE FLIS"/>
    <property type="match status" value="1"/>
</dbReference>
<evidence type="ECO:0000313" key="7">
    <source>
        <dbReference type="EMBL" id="RBL99725.1"/>
    </source>
</evidence>
<dbReference type="Proteomes" id="UP000252167">
    <property type="component" value="Unassembled WGS sequence"/>
</dbReference>
<dbReference type="InterPro" id="IPR036584">
    <property type="entry name" value="FliS_sf"/>
</dbReference>
<dbReference type="RefSeq" id="WP_047118821.1">
    <property type="nucleotide sequence ID" value="NZ_CM125969.1"/>
</dbReference>
<keyword evidence="5" id="KW-0143">Chaperone</keyword>
<keyword evidence="7" id="KW-0966">Cell projection</keyword>
<dbReference type="SUPFAM" id="SSF101116">
    <property type="entry name" value="Flagellar export chaperone FliS"/>
    <property type="match status" value="1"/>
</dbReference>
<evidence type="ECO:0000256" key="1">
    <source>
        <dbReference type="ARBA" id="ARBA00004514"/>
    </source>
</evidence>
<keyword evidence="8" id="KW-1185">Reference proteome</keyword>